<name>A0A5B7DEM5_PORTR</name>
<comment type="caution">
    <text evidence="2">The sequence shown here is derived from an EMBL/GenBank/DDBJ whole genome shotgun (WGS) entry which is preliminary data.</text>
</comment>
<evidence type="ECO:0000256" key="1">
    <source>
        <dbReference type="SAM" id="MobiDB-lite"/>
    </source>
</evidence>
<accession>A0A5B7DEM5</accession>
<protein>
    <submittedName>
        <fullName evidence="2">Uncharacterized protein</fullName>
    </submittedName>
</protein>
<feature type="region of interest" description="Disordered" evidence="1">
    <location>
        <begin position="31"/>
        <end position="59"/>
    </location>
</feature>
<proteinExistence type="predicted"/>
<dbReference type="AlphaFoldDB" id="A0A5B7DEM5"/>
<dbReference type="Proteomes" id="UP000324222">
    <property type="component" value="Unassembled WGS sequence"/>
</dbReference>
<gene>
    <name evidence="2" type="ORF">E2C01_012639</name>
</gene>
<sequence length="110" mass="11952">MVENNRAPPDAPKRVAATTLPLSVTTLPPLLGAGYSHPQTAHRRPATTPPTNLHPHQPPPSVINLSKHFNIGTHLPGTQRNMGLEFLCLIPPGMALEVPVIWINVKRVEV</sequence>
<evidence type="ECO:0000313" key="2">
    <source>
        <dbReference type="EMBL" id="MPC19713.1"/>
    </source>
</evidence>
<organism evidence="2 3">
    <name type="scientific">Portunus trituberculatus</name>
    <name type="common">Swimming crab</name>
    <name type="synonym">Neptunus trituberculatus</name>
    <dbReference type="NCBI Taxonomy" id="210409"/>
    <lineage>
        <taxon>Eukaryota</taxon>
        <taxon>Metazoa</taxon>
        <taxon>Ecdysozoa</taxon>
        <taxon>Arthropoda</taxon>
        <taxon>Crustacea</taxon>
        <taxon>Multicrustacea</taxon>
        <taxon>Malacostraca</taxon>
        <taxon>Eumalacostraca</taxon>
        <taxon>Eucarida</taxon>
        <taxon>Decapoda</taxon>
        <taxon>Pleocyemata</taxon>
        <taxon>Brachyura</taxon>
        <taxon>Eubrachyura</taxon>
        <taxon>Portunoidea</taxon>
        <taxon>Portunidae</taxon>
        <taxon>Portuninae</taxon>
        <taxon>Portunus</taxon>
    </lineage>
</organism>
<reference evidence="2 3" key="1">
    <citation type="submission" date="2019-05" db="EMBL/GenBank/DDBJ databases">
        <title>Another draft genome of Portunus trituberculatus and its Hox gene families provides insights of decapod evolution.</title>
        <authorList>
            <person name="Jeong J.-H."/>
            <person name="Song I."/>
            <person name="Kim S."/>
            <person name="Choi T."/>
            <person name="Kim D."/>
            <person name="Ryu S."/>
            <person name="Kim W."/>
        </authorList>
    </citation>
    <scope>NUCLEOTIDE SEQUENCE [LARGE SCALE GENOMIC DNA]</scope>
    <source>
        <tissue evidence="2">Muscle</tissue>
    </source>
</reference>
<evidence type="ECO:0000313" key="3">
    <source>
        <dbReference type="Proteomes" id="UP000324222"/>
    </source>
</evidence>
<dbReference type="EMBL" id="VSRR010000796">
    <property type="protein sequence ID" value="MPC19713.1"/>
    <property type="molecule type" value="Genomic_DNA"/>
</dbReference>
<keyword evidence="3" id="KW-1185">Reference proteome</keyword>